<evidence type="ECO:0000313" key="2">
    <source>
        <dbReference type="Proteomes" id="UP000070366"/>
    </source>
</evidence>
<gene>
    <name evidence="1" type="ORF">HMPREF3293_00126</name>
</gene>
<dbReference type="EMBL" id="LSZW01000007">
    <property type="protein sequence ID" value="KXK67014.1"/>
    <property type="molecule type" value="Genomic_DNA"/>
</dbReference>
<dbReference type="KEGG" id="cmiu:B1H56_09635"/>
<sequence length="62" mass="7090">MKKIRTKRGKVHIVRSWGDIYVMCECGKWASLPTEEVPEDTETTCKGCVKFETLAAKEGERE</sequence>
<protein>
    <submittedName>
        <fullName evidence="1">Uncharacterized protein</fullName>
    </submittedName>
</protein>
<dbReference type="AlphaFoldDB" id="A0A136Q8T3"/>
<dbReference type="RefSeq" id="WP_066523752.1">
    <property type="nucleotide sequence ID" value="NZ_CABMOF010000032.1"/>
</dbReference>
<evidence type="ECO:0000313" key="1">
    <source>
        <dbReference type="EMBL" id="KXK67014.1"/>
    </source>
</evidence>
<comment type="caution">
    <text evidence="1">The sequence shown here is derived from an EMBL/GenBank/DDBJ whole genome shotgun (WGS) entry which is preliminary data.</text>
</comment>
<dbReference type="STRING" id="626937.HMPREF3293_00126"/>
<name>A0A136Q8T3_9FIRM</name>
<dbReference type="Proteomes" id="UP000070366">
    <property type="component" value="Unassembled WGS sequence"/>
</dbReference>
<reference evidence="1 2" key="1">
    <citation type="submission" date="2016-02" db="EMBL/GenBank/DDBJ databases">
        <authorList>
            <person name="Wen L."/>
            <person name="He K."/>
            <person name="Yang H."/>
        </authorList>
    </citation>
    <scope>NUCLEOTIDE SEQUENCE [LARGE SCALE GENOMIC DNA]</scope>
    <source>
        <strain evidence="1 2">DSM 22607</strain>
    </source>
</reference>
<accession>A0A136Q8T3</accession>
<organism evidence="1 2">
    <name type="scientific">Christensenella minuta</name>
    <dbReference type="NCBI Taxonomy" id="626937"/>
    <lineage>
        <taxon>Bacteria</taxon>
        <taxon>Bacillati</taxon>
        <taxon>Bacillota</taxon>
        <taxon>Clostridia</taxon>
        <taxon>Christensenellales</taxon>
        <taxon>Christensenellaceae</taxon>
        <taxon>Christensenella</taxon>
    </lineage>
</organism>
<proteinExistence type="predicted"/>
<keyword evidence="2" id="KW-1185">Reference proteome</keyword>